<evidence type="ECO:0000313" key="3">
    <source>
        <dbReference type="Proteomes" id="UP001595190"/>
    </source>
</evidence>
<dbReference type="Gene3D" id="3.40.50.300">
    <property type="entry name" value="P-loop containing nucleotide triphosphate hydrolases"/>
    <property type="match status" value="1"/>
</dbReference>
<comment type="caution">
    <text evidence="2">The sequence shown here is derived from an EMBL/GenBank/DDBJ whole genome shotgun (WGS) entry which is preliminary data.</text>
</comment>
<dbReference type="SUPFAM" id="SSF52540">
    <property type="entry name" value="P-loop containing nucleoside triphosphate hydrolases"/>
    <property type="match status" value="1"/>
</dbReference>
<dbReference type="RefSeq" id="WP_394314408.1">
    <property type="nucleotide sequence ID" value="NZ_JBHGPK010000020.1"/>
</dbReference>
<dbReference type="Pfam" id="PF01926">
    <property type="entry name" value="MMR_HSR1"/>
    <property type="match status" value="1"/>
</dbReference>
<sequence>MKADTSHEQRFIAEIDAFTFLDRDLREILGRLDDWLAHLKVDLDVHRLVYAAFNESSAPARQAEAINSDLRLAVSMWSYQWACLEAARTLADAFDDKAVLLVFGKFNAGKSSLCNFLAERFAAQGKAVRSFHLDSGSIVETSERFGEGVTETTARLQGVVLGDKLVLLDTPGLHSVTPENALLARRFTDSADGVLWLTSSASPGQVQELEELTRELNRAKPLLPVITRSDLYEEDEIDGELVKHLSNKTAQNRAQQERDVTARAEEKVRTMGLSVAQLKAPVSISVHMAREQGMTQAAMEQAGFERLYAALLTIAEPALAYKRRKPAETLLHHLEENVLSTLRNQKLPLVELKASLQSSLDRLERQQEQMISAVWRTVLQTLPDLLEEHAVTRDGEAICDSLSRSVNSALFSAKQAYLSDCEFVQDEVPAQIDLKQDVGFDNLVIEVGGAPKVMGVDYFRLYAELEKQIRIQLFRLVEAAIDTCRASITGLIEAAARMDAILRTHEKKLADLKAELRLEAT</sequence>
<gene>
    <name evidence="2" type="ORF">ACETRX_28385</name>
</gene>
<protein>
    <submittedName>
        <fullName evidence="2">GTPase</fullName>
    </submittedName>
</protein>
<dbReference type="InterPro" id="IPR027417">
    <property type="entry name" value="P-loop_NTPase"/>
</dbReference>
<reference evidence="2 3" key="1">
    <citation type="submission" date="2024-09" db="EMBL/GenBank/DDBJ databases">
        <title>Description of Labrys sedimenti sp. nov., isolated from a diclofenac-degrading enrichment culture, and genome-based reclassification of Labrys portucalensis as a later heterotypic synonym of Labrys neptuniae.</title>
        <authorList>
            <person name="Tancsics A."/>
            <person name="Csepanyi A."/>
        </authorList>
    </citation>
    <scope>NUCLEOTIDE SEQUENCE [LARGE SCALE GENOMIC DNA]</scope>
    <source>
        <strain evidence="2 3">LMG 23412</strain>
    </source>
</reference>
<dbReference type="InterPro" id="IPR006073">
    <property type="entry name" value="GTP-bd"/>
</dbReference>
<dbReference type="PANTHER" id="PTHR42714">
    <property type="entry name" value="TRNA MODIFICATION GTPASE GTPBP3"/>
    <property type="match status" value="1"/>
</dbReference>
<accession>A0ABV6ZN10</accession>
<evidence type="ECO:0000313" key="2">
    <source>
        <dbReference type="EMBL" id="MFC2253585.1"/>
    </source>
</evidence>
<feature type="domain" description="G" evidence="1">
    <location>
        <begin position="101"/>
        <end position="226"/>
    </location>
</feature>
<dbReference type="PANTHER" id="PTHR42714:SF2">
    <property type="entry name" value="TRNA MODIFICATION GTPASE GTPBP3, MITOCHONDRIAL"/>
    <property type="match status" value="1"/>
</dbReference>
<dbReference type="EMBL" id="JBHGPK010000020">
    <property type="protein sequence ID" value="MFC2253585.1"/>
    <property type="molecule type" value="Genomic_DNA"/>
</dbReference>
<evidence type="ECO:0000259" key="1">
    <source>
        <dbReference type="Pfam" id="PF01926"/>
    </source>
</evidence>
<proteinExistence type="predicted"/>
<dbReference type="Proteomes" id="UP001595190">
    <property type="component" value="Unassembled WGS sequence"/>
</dbReference>
<organism evidence="2 3">
    <name type="scientific">Labrys neptuniae</name>
    <dbReference type="NCBI Taxonomy" id="376174"/>
    <lineage>
        <taxon>Bacteria</taxon>
        <taxon>Pseudomonadati</taxon>
        <taxon>Pseudomonadota</taxon>
        <taxon>Alphaproteobacteria</taxon>
        <taxon>Hyphomicrobiales</taxon>
        <taxon>Xanthobacteraceae</taxon>
        <taxon>Labrys</taxon>
    </lineage>
</organism>
<name>A0ABV6ZN10_9HYPH</name>